<dbReference type="InterPro" id="IPR044855">
    <property type="entry name" value="CoA-Trfase_III_dom3_sf"/>
</dbReference>
<sequence length="400" mass="42558">MTATTPINGGALEGLRVLEAGHIIGGPFCGHLFADHGAEVIKLEPPGVGDPMRTWGGLYKGIGLYWSIIGRGKKSVELDLRSSEGQRIFRELARTADVVVENFRPGTMERWGLGPENLAEINPGLIMVRITGFGQSGPYRDQAGFGSVAEAMSGFRHLSGEPGRPPVRVGISLGDALAATQGFIGALMALWARDRKNGSGLGQIIDVALYEAMWMYMESTVAEYVKLGRIRQPSGPLLPGIAPSNVYPTADGQWIIVGANQDSVFTRLAEAMDRPDWVAPGSPYLSHVGRGAAQVELDAAISAWTVTLSSDAALRCLSEHGIPAGRIYKADDIAGDPHYAARDMIIDVPEPGLGDETVPMPGVVPKLSATPGRVVRGAPLLGEHNAEILRQLEDLASESP</sequence>
<dbReference type="EMBL" id="AP022620">
    <property type="protein sequence ID" value="BBZ78624.1"/>
    <property type="molecule type" value="Genomic_DNA"/>
</dbReference>
<dbReference type="Proteomes" id="UP000467249">
    <property type="component" value="Chromosome"/>
</dbReference>
<organism evidence="3 4">
    <name type="scientific">Mycolicibacterium anyangense</name>
    <dbReference type="NCBI Taxonomy" id="1431246"/>
    <lineage>
        <taxon>Bacteria</taxon>
        <taxon>Bacillati</taxon>
        <taxon>Actinomycetota</taxon>
        <taxon>Actinomycetes</taxon>
        <taxon>Mycobacteriales</taxon>
        <taxon>Mycobacteriaceae</taxon>
        <taxon>Mycolicibacterium</taxon>
    </lineage>
</organism>
<dbReference type="PANTHER" id="PTHR48228:SF6">
    <property type="entry name" value="L-CARNITINE COA-TRANSFERASE"/>
    <property type="match status" value="1"/>
</dbReference>
<keyword evidence="4" id="KW-1185">Reference proteome</keyword>
<evidence type="ECO:0000256" key="1">
    <source>
        <dbReference type="ARBA" id="ARBA00008383"/>
    </source>
</evidence>
<evidence type="ECO:0000313" key="3">
    <source>
        <dbReference type="EMBL" id="BBZ78624.1"/>
    </source>
</evidence>
<gene>
    <name evidence="3" type="ORF">MANY_39610</name>
</gene>
<reference evidence="3 4" key="1">
    <citation type="journal article" date="2019" name="Emerg. Microbes Infect.">
        <title>Comprehensive subspecies identification of 175 nontuberculous mycobacteria species based on 7547 genomic profiles.</title>
        <authorList>
            <person name="Matsumoto Y."/>
            <person name="Kinjo T."/>
            <person name="Motooka D."/>
            <person name="Nabeya D."/>
            <person name="Jung N."/>
            <person name="Uechi K."/>
            <person name="Horii T."/>
            <person name="Iida T."/>
            <person name="Fujita J."/>
            <person name="Nakamura S."/>
        </authorList>
    </citation>
    <scope>NUCLEOTIDE SEQUENCE [LARGE SCALE GENOMIC DNA]</scope>
    <source>
        <strain evidence="3 4">JCM 30275</strain>
    </source>
</reference>
<proteinExistence type="inferred from homology"/>
<dbReference type="Gene3D" id="3.30.1540.10">
    <property type="entry name" value="formyl-coa transferase, domain 3"/>
    <property type="match status" value="1"/>
</dbReference>
<comment type="similarity">
    <text evidence="1">Belongs to the CoA-transferase III family.</text>
</comment>
<dbReference type="GO" id="GO:0016740">
    <property type="term" value="F:transferase activity"/>
    <property type="evidence" value="ECO:0007669"/>
    <property type="project" value="UniProtKB-KW"/>
</dbReference>
<evidence type="ECO:0000256" key="2">
    <source>
        <dbReference type="ARBA" id="ARBA00022679"/>
    </source>
</evidence>
<dbReference type="Gene3D" id="3.40.50.10540">
    <property type="entry name" value="Crotonobetainyl-coa:carnitine coa-transferase, domain 1"/>
    <property type="match status" value="1"/>
</dbReference>
<dbReference type="RefSeq" id="WP_163805744.1">
    <property type="nucleotide sequence ID" value="NZ_AP022620.1"/>
</dbReference>
<dbReference type="Pfam" id="PF02515">
    <property type="entry name" value="CoA_transf_3"/>
    <property type="match status" value="1"/>
</dbReference>
<keyword evidence="2 3" id="KW-0808">Transferase</keyword>
<dbReference type="SUPFAM" id="SSF89796">
    <property type="entry name" value="CoA-transferase family III (CaiB/BaiF)"/>
    <property type="match status" value="1"/>
</dbReference>
<name>A0A6N4WEV4_9MYCO</name>
<dbReference type="InterPro" id="IPR003673">
    <property type="entry name" value="CoA-Trfase_fam_III"/>
</dbReference>
<dbReference type="KEGG" id="many:MANY_39610"/>
<dbReference type="InterPro" id="IPR050509">
    <property type="entry name" value="CoA-transferase_III"/>
</dbReference>
<protein>
    <submittedName>
        <fullName evidence="3">Succinyl-CoA--D-citramalate CoA-transferase</fullName>
    </submittedName>
</protein>
<accession>A0A6N4WEV4</accession>
<dbReference type="AlphaFoldDB" id="A0A6N4WEV4"/>
<evidence type="ECO:0000313" key="4">
    <source>
        <dbReference type="Proteomes" id="UP000467249"/>
    </source>
</evidence>
<dbReference type="InterPro" id="IPR023606">
    <property type="entry name" value="CoA-Trfase_III_dom_1_sf"/>
</dbReference>
<dbReference type="PANTHER" id="PTHR48228">
    <property type="entry name" value="SUCCINYL-COA--D-CITRAMALATE COA-TRANSFERASE"/>
    <property type="match status" value="1"/>
</dbReference>